<protein>
    <submittedName>
        <fullName evidence="4">Uncharacterized protein</fullName>
    </submittedName>
</protein>
<proteinExistence type="predicted"/>
<accession>A0AAD7TUQ4</accession>
<organism evidence="4 5">
    <name type="scientific">Trametes cubensis</name>
    <dbReference type="NCBI Taxonomy" id="1111947"/>
    <lineage>
        <taxon>Eukaryota</taxon>
        <taxon>Fungi</taxon>
        <taxon>Dikarya</taxon>
        <taxon>Basidiomycota</taxon>
        <taxon>Agaricomycotina</taxon>
        <taxon>Agaricomycetes</taxon>
        <taxon>Polyporales</taxon>
        <taxon>Polyporaceae</taxon>
        <taxon>Trametes</taxon>
    </lineage>
</organism>
<feature type="region of interest" description="Disordered" evidence="1">
    <location>
        <begin position="207"/>
        <end position="236"/>
    </location>
</feature>
<keyword evidence="3" id="KW-0732">Signal</keyword>
<keyword evidence="2" id="KW-0812">Transmembrane</keyword>
<gene>
    <name evidence="4" type="ORF">ONZ51_g5043</name>
</gene>
<feature type="transmembrane region" description="Helical" evidence="2">
    <location>
        <begin position="496"/>
        <end position="514"/>
    </location>
</feature>
<sequence length="515" mass="50161">MMFVKAVLPVLAGALFVNAAAFDGRAGKREDVGSILDAVTSDAGSVFSQGTAAAGSVLGDLTSLAGDAATFLTSLGGDALTVISSADGELITLAPSGFGEVTSFAGSVYTEITGDAASLLSQATSAVGSLVGDSHSTSATGVATAGAGTATATGTGDSATTVTSTSTATGSPNGALGLSTFTMTTPLMSGLTSVFASMLLDYVQSASAEQPERQSPPSIANGVGSGIPHRSQSDAASAVAAAQRTFSAVPDRGANSSTLASHVIRSWSGGAGGGGASLVRSRNGQVEVERTPIALYKHHVCPNDVSSQAPRPLRPFIVSISTMFAKSTLSVFYALAACALFVNAAAVEDHLQKRQDVGSIIDSLTSDAGSIVSQATAGAGSVISDITSAGGDVATLLTSIGGKAATIITSAGGEAITLAPSGFGVATSFAGSVYTEVTGDAASVFSQATSAAGSLATGGSSGTASATGTGTNGNGTATQSPNAALSVQTITFSTPLLSGIATAFASMFVGAWVAL</sequence>
<reference evidence="4" key="1">
    <citation type="submission" date="2022-11" db="EMBL/GenBank/DDBJ databases">
        <title>Genome Sequence of Cubamyces cubensis.</title>
        <authorList>
            <person name="Buettner E."/>
        </authorList>
    </citation>
    <scope>NUCLEOTIDE SEQUENCE</scope>
    <source>
        <strain evidence="4">MPL-01</strain>
    </source>
</reference>
<feature type="signal peptide" evidence="3">
    <location>
        <begin position="1"/>
        <end position="19"/>
    </location>
</feature>
<evidence type="ECO:0000256" key="1">
    <source>
        <dbReference type="SAM" id="MobiDB-lite"/>
    </source>
</evidence>
<evidence type="ECO:0000256" key="3">
    <source>
        <dbReference type="SAM" id="SignalP"/>
    </source>
</evidence>
<keyword evidence="2" id="KW-0472">Membrane</keyword>
<dbReference type="Proteomes" id="UP001215151">
    <property type="component" value="Unassembled WGS sequence"/>
</dbReference>
<name>A0AAD7TUQ4_9APHY</name>
<evidence type="ECO:0000313" key="4">
    <source>
        <dbReference type="EMBL" id="KAJ8482926.1"/>
    </source>
</evidence>
<feature type="region of interest" description="Disordered" evidence="1">
    <location>
        <begin position="456"/>
        <end position="477"/>
    </location>
</feature>
<evidence type="ECO:0000256" key="2">
    <source>
        <dbReference type="SAM" id="Phobius"/>
    </source>
</evidence>
<comment type="caution">
    <text evidence="4">The sequence shown here is derived from an EMBL/GenBank/DDBJ whole genome shotgun (WGS) entry which is preliminary data.</text>
</comment>
<feature type="compositionally biased region" description="Polar residues" evidence="1">
    <location>
        <begin position="207"/>
        <end position="218"/>
    </location>
</feature>
<feature type="region of interest" description="Disordered" evidence="1">
    <location>
        <begin position="147"/>
        <end position="170"/>
    </location>
</feature>
<keyword evidence="2" id="KW-1133">Transmembrane helix</keyword>
<feature type="chain" id="PRO_5042272574" evidence="3">
    <location>
        <begin position="20"/>
        <end position="515"/>
    </location>
</feature>
<dbReference type="AlphaFoldDB" id="A0AAD7TUQ4"/>
<evidence type="ECO:0000313" key="5">
    <source>
        <dbReference type="Proteomes" id="UP001215151"/>
    </source>
</evidence>
<keyword evidence="5" id="KW-1185">Reference proteome</keyword>
<dbReference type="EMBL" id="JAPEVG010000104">
    <property type="protein sequence ID" value="KAJ8482926.1"/>
    <property type="molecule type" value="Genomic_DNA"/>
</dbReference>